<dbReference type="GO" id="GO:0005886">
    <property type="term" value="C:plasma membrane"/>
    <property type="evidence" value="ECO:0007669"/>
    <property type="project" value="UniProtKB-SubCell"/>
</dbReference>
<comment type="subcellular location">
    <subcellularLocation>
        <location evidence="1">Membrane</location>
        <topology evidence="1">Multi-pass membrane protein</topology>
    </subcellularLocation>
</comment>
<feature type="transmembrane region" description="Helical" evidence="5">
    <location>
        <begin position="413"/>
        <end position="430"/>
    </location>
</feature>
<evidence type="ECO:0000259" key="6">
    <source>
        <dbReference type="Pfam" id="PF00324"/>
    </source>
</evidence>
<feature type="transmembrane region" description="Helical" evidence="5">
    <location>
        <begin position="376"/>
        <end position="401"/>
    </location>
</feature>
<feature type="transmembrane region" description="Helical" evidence="5">
    <location>
        <begin position="292"/>
        <end position="325"/>
    </location>
</feature>
<evidence type="ECO:0000256" key="1">
    <source>
        <dbReference type="ARBA" id="ARBA00004141"/>
    </source>
</evidence>
<feature type="transmembrane region" description="Helical" evidence="5">
    <location>
        <begin position="199"/>
        <end position="222"/>
    </location>
</feature>
<dbReference type="InterPro" id="IPR050367">
    <property type="entry name" value="APC_superfamily"/>
</dbReference>
<feature type="transmembrane region" description="Helical" evidence="5">
    <location>
        <begin position="12"/>
        <end position="32"/>
    </location>
</feature>
<dbReference type="Pfam" id="PF00324">
    <property type="entry name" value="AA_permease"/>
    <property type="match status" value="1"/>
</dbReference>
<accession>A0A6J5YTJ1</accession>
<organism evidence="7">
    <name type="scientific">freshwater metagenome</name>
    <dbReference type="NCBI Taxonomy" id="449393"/>
    <lineage>
        <taxon>unclassified sequences</taxon>
        <taxon>metagenomes</taxon>
        <taxon>ecological metagenomes</taxon>
    </lineage>
</organism>
<reference evidence="7" key="1">
    <citation type="submission" date="2020-05" db="EMBL/GenBank/DDBJ databases">
        <authorList>
            <person name="Chiriac C."/>
            <person name="Salcher M."/>
            <person name="Ghai R."/>
            <person name="Kavagutti S V."/>
        </authorList>
    </citation>
    <scope>NUCLEOTIDE SEQUENCE</scope>
</reference>
<feature type="transmembrane region" description="Helical" evidence="5">
    <location>
        <begin position="44"/>
        <end position="67"/>
    </location>
</feature>
<dbReference type="PANTHER" id="PTHR42770:SF7">
    <property type="entry name" value="MEMBRANE PROTEIN"/>
    <property type="match status" value="1"/>
</dbReference>
<feature type="transmembrane region" description="Helical" evidence="5">
    <location>
        <begin position="131"/>
        <end position="149"/>
    </location>
</feature>
<evidence type="ECO:0000313" key="7">
    <source>
        <dbReference type="EMBL" id="CAB4332826.1"/>
    </source>
</evidence>
<keyword evidence="2 5" id="KW-0812">Transmembrane</keyword>
<feature type="transmembrane region" description="Helical" evidence="5">
    <location>
        <begin position="346"/>
        <end position="364"/>
    </location>
</feature>
<protein>
    <submittedName>
        <fullName evidence="7">Unannotated protein</fullName>
    </submittedName>
</protein>
<proteinExistence type="predicted"/>
<feature type="transmembrane region" description="Helical" evidence="5">
    <location>
        <begin position="442"/>
        <end position="462"/>
    </location>
</feature>
<sequence length="484" mass="50646">MSEKKKLRKSLGILEVIGLSIALMAPSMAANINPQGPASIVGRAVPLAFLAAFIGILFVSYGFIRLTQRFNHSGSIYGLVGKTVGPRAGVVAGVSLLSAYIFFIGFCFNVTGRFIVATLQELGIWGENIDPGAFAFGLVALAIAIFVAIQPVKKGTRALLYIEGATVVLILITAVVILVKIATGSAPAGQTINFDGFSLAAGVPLSAGVLAVVFGFLSFAGFEAAITLGEEAHTPRKDVPKALLWSTLLVGTYYVFVTWIETIGFGTTDAGVEAFVGSSSLLGDLGTQFIGSWIGTLITAGAAISGFACLLASILGAARVLFALGRDAGVDTFSKVSTKSGVPTTAVYWTSAVALVAMVLWKVVYPNNSGSFDIFLATATIGTVLILTSYAFTVFGAIKYLFFGNSGKSTPKYEIVIPTIGLAVLVYVIYRNVWPLPAQPALGYVYTVLGVLGAIIVFVLAAPKFARKMGEALTADENLVEVND</sequence>
<keyword evidence="3 5" id="KW-1133">Transmembrane helix</keyword>
<evidence type="ECO:0000256" key="2">
    <source>
        <dbReference type="ARBA" id="ARBA00022692"/>
    </source>
</evidence>
<evidence type="ECO:0000256" key="4">
    <source>
        <dbReference type="ARBA" id="ARBA00023136"/>
    </source>
</evidence>
<dbReference type="PIRSF" id="PIRSF006060">
    <property type="entry name" value="AA_transporter"/>
    <property type="match status" value="1"/>
</dbReference>
<dbReference type="PANTHER" id="PTHR42770">
    <property type="entry name" value="AMINO ACID TRANSPORTER-RELATED"/>
    <property type="match status" value="1"/>
</dbReference>
<feature type="domain" description="Amino acid permease/ SLC12A" evidence="6">
    <location>
        <begin position="13"/>
        <end position="393"/>
    </location>
</feature>
<dbReference type="GO" id="GO:0022857">
    <property type="term" value="F:transmembrane transporter activity"/>
    <property type="evidence" value="ECO:0007669"/>
    <property type="project" value="InterPro"/>
</dbReference>
<keyword evidence="4 5" id="KW-0472">Membrane</keyword>
<feature type="transmembrane region" description="Helical" evidence="5">
    <location>
        <begin position="242"/>
        <end position="260"/>
    </location>
</feature>
<dbReference type="AlphaFoldDB" id="A0A6J5YTJ1"/>
<dbReference type="EMBL" id="CAESAJ010000019">
    <property type="protein sequence ID" value="CAB4332826.1"/>
    <property type="molecule type" value="Genomic_DNA"/>
</dbReference>
<feature type="transmembrane region" description="Helical" evidence="5">
    <location>
        <begin position="158"/>
        <end position="179"/>
    </location>
</feature>
<evidence type="ECO:0000256" key="3">
    <source>
        <dbReference type="ARBA" id="ARBA00022989"/>
    </source>
</evidence>
<evidence type="ECO:0000256" key="5">
    <source>
        <dbReference type="SAM" id="Phobius"/>
    </source>
</evidence>
<dbReference type="InterPro" id="IPR004841">
    <property type="entry name" value="AA-permease/SLC12A_dom"/>
</dbReference>
<name>A0A6J5YTJ1_9ZZZZ</name>
<gene>
    <name evidence="7" type="ORF">UFOPK3770_00330</name>
</gene>
<dbReference type="Gene3D" id="1.20.1740.10">
    <property type="entry name" value="Amino acid/polyamine transporter I"/>
    <property type="match status" value="1"/>
</dbReference>
<feature type="transmembrane region" description="Helical" evidence="5">
    <location>
        <begin position="88"/>
        <end position="111"/>
    </location>
</feature>